<dbReference type="Pfam" id="PF04634">
    <property type="entry name" value="YezG-like"/>
    <property type="match status" value="1"/>
</dbReference>
<dbReference type="EMBL" id="JAPWGL010000003">
    <property type="protein sequence ID" value="MCZ4223984.1"/>
    <property type="molecule type" value="Genomic_DNA"/>
</dbReference>
<dbReference type="RefSeq" id="WP_269415779.1">
    <property type="nucleotide sequence ID" value="NZ_JAPWGL010000003.1"/>
</dbReference>
<sequence>MEIINNLVEEIAQTVFDNVPVDNWNKVIIQTSILSTYVELTVTYYINDVKGKSFDPNYENAPEEKTVDYLFIKLREAMYKLAPNKGAWYNVEMVISEDGDFEIDYDYDNKPNFEMEPDKEEYIMDNQEFPRDGASTPSWLTPLIQV</sequence>
<accession>A0ABT4KYJ9</accession>
<keyword evidence="2" id="KW-1185">Reference proteome</keyword>
<reference evidence="1" key="1">
    <citation type="submission" date="2022-12" db="EMBL/GenBank/DDBJ databases">
        <title>Genome sequence of SJ11.</title>
        <authorList>
            <person name="Woo H."/>
        </authorList>
    </citation>
    <scope>NUCLEOTIDE SEQUENCE</scope>
    <source>
        <strain evidence="1">SJ11</strain>
    </source>
</reference>
<evidence type="ECO:0000313" key="1">
    <source>
        <dbReference type="EMBL" id="MCZ4223984.1"/>
    </source>
</evidence>
<name>A0ABT4KYJ9_9SPHI</name>
<dbReference type="Gene3D" id="3.30.500.20">
    <property type="entry name" value="BH3703-like domains"/>
    <property type="match status" value="1"/>
</dbReference>
<comment type="caution">
    <text evidence="1">The sequence shown here is derived from an EMBL/GenBank/DDBJ whole genome shotgun (WGS) entry which is preliminary data.</text>
</comment>
<dbReference type="SUPFAM" id="SSF160424">
    <property type="entry name" value="BH3703-like"/>
    <property type="match status" value="1"/>
</dbReference>
<dbReference type="InterPro" id="IPR006728">
    <property type="entry name" value="YezG-like"/>
</dbReference>
<dbReference type="Proteomes" id="UP001144341">
    <property type="component" value="Unassembled WGS sequence"/>
</dbReference>
<gene>
    <name evidence="1" type="ORF">O0931_11785</name>
</gene>
<proteinExistence type="predicted"/>
<organism evidence="1 2">
    <name type="scientific">Pedobacter rhodius</name>
    <dbReference type="NCBI Taxonomy" id="3004098"/>
    <lineage>
        <taxon>Bacteria</taxon>
        <taxon>Pseudomonadati</taxon>
        <taxon>Bacteroidota</taxon>
        <taxon>Sphingobacteriia</taxon>
        <taxon>Sphingobacteriales</taxon>
        <taxon>Sphingobacteriaceae</taxon>
        <taxon>Pedobacter</taxon>
    </lineage>
</organism>
<evidence type="ECO:0000313" key="2">
    <source>
        <dbReference type="Proteomes" id="UP001144341"/>
    </source>
</evidence>
<protein>
    <submittedName>
        <fullName evidence="1">DUF600 family protein</fullName>
    </submittedName>
</protein>
<dbReference type="InterPro" id="IPR036170">
    <property type="entry name" value="YezG-like_sf"/>
</dbReference>